<dbReference type="HOGENOM" id="CLU_2480551_0_0_0"/>
<dbReference type="EMBL" id="BX908798">
    <property type="protein sequence ID" value="CAF23869.1"/>
    <property type="molecule type" value="Genomic_DNA"/>
</dbReference>
<dbReference type="STRING" id="264201.pc1145"/>
<dbReference type="KEGG" id="pcu:PC_RS05515"/>
<dbReference type="InterPro" id="IPR052394">
    <property type="entry name" value="LRR-containing"/>
</dbReference>
<sequence length="87" mass="9930">MEIDLSYNQIRDKRAEAIAYYLISNATIESLYLNRNHISDKGMEAFAQALASNTVLETLYLINNQIGERGKKALYGLGLRYGCKIRR</sequence>
<protein>
    <submittedName>
        <fullName evidence="1">Uncharacterized protein</fullName>
    </submittedName>
</protein>
<evidence type="ECO:0000313" key="2">
    <source>
        <dbReference type="Proteomes" id="UP000000529"/>
    </source>
</evidence>
<evidence type="ECO:0000313" key="1">
    <source>
        <dbReference type="EMBL" id="CAF23869.1"/>
    </source>
</evidence>
<dbReference type="InterPro" id="IPR001611">
    <property type="entry name" value="Leu-rich_rpt"/>
</dbReference>
<dbReference type="InterPro" id="IPR032675">
    <property type="entry name" value="LRR_dom_sf"/>
</dbReference>
<gene>
    <name evidence="1" type="ORF">PC_RS05515</name>
</gene>
<dbReference type="Gene3D" id="3.80.10.10">
    <property type="entry name" value="Ribonuclease Inhibitor"/>
    <property type="match status" value="1"/>
</dbReference>
<dbReference type="RefSeq" id="WP_011175695.1">
    <property type="nucleotide sequence ID" value="NC_005861.2"/>
</dbReference>
<dbReference type="eggNOG" id="COG4886">
    <property type="taxonomic scope" value="Bacteria"/>
</dbReference>
<keyword evidence="2" id="KW-1185">Reference proteome</keyword>
<dbReference type="SMART" id="SM00368">
    <property type="entry name" value="LRR_RI"/>
    <property type="match status" value="2"/>
</dbReference>
<dbReference type="SUPFAM" id="SSF52047">
    <property type="entry name" value="RNI-like"/>
    <property type="match status" value="1"/>
</dbReference>
<dbReference type="AlphaFoldDB" id="Q6MC30"/>
<proteinExistence type="predicted"/>
<name>Q6MC30_PARUW</name>
<reference evidence="1 2" key="1">
    <citation type="journal article" date="2004" name="Science">
        <title>Illuminating the evolutionary history of chlamydiae.</title>
        <authorList>
            <person name="Horn M."/>
            <person name="Collingro A."/>
            <person name="Schmitz-Esser S."/>
            <person name="Beier C.L."/>
            <person name="Purkhold U."/>
            <person name="Fartmann B."/>
            <person name="Brandt P."/>
            <person name="Nyakatura G.J."/>
            <person name="Droege M."/>
            <person name="Frishman D."/>
            <person name="Rattei T."/>
            <person name="Mewes H."/>
            <person name="Wagner M."/>
        </authorList>
    </citation>
    <scope>NUCLEOTIDE SEQUENCE [LARGE SCALE GENOMIC DNA]</scope>
    <source>
        <strain evidence="1 2">UWE25</strain>
    </source>
</reference>
<dbReference type="Proteomes" id="UP000000529">
    <property type="component" value="Chromosome"/>
</dbReference>
<dbReference type="Pfam" id="PF13516">
    <property type="entry name" value="LRR_6"/>
    <property type="match status" value="2"/>
</dbReference>
<organism evidence="1 2">
    <name type="scientific">Protochlamydia amoebophila (strain UWE25)</name>
    <dbReference type="NCBI Taxonomy" id="264201"/>
    <lineage>
        <taxon>Bacteria</taxon>
        <taxon>Pseudomonadati</taxon>
        <taxon>Chlamydiota</taxon>
        <taxon>Chlamydiia</taxon>
        <taxon>Parachlamydiales</taxon>
        <taxon>Parachlamydiaceae</taxon>
        <taxon>Candidatus Protochlamydia</taxon>
    </lineage>
</organism>
<dbReference type="PANTHER" id="PTHR24114">
    <property type="entry name" value="LEUCINE RICH REPEAT FAMILY PROTEIN"/>
    <property type="match status" value="1"/>
</dbReference>
<accession>Q6MC30</accession>
<dbReference type="PANTHER" id="PTHR24114:SF2">
    <property type="entry name" value="F-BOX DOMAIN-CONTAINING PROTEIN-RELATED"/>
    <property type="match status" value="1"/>
</dbReference>